<evidence type="ECO:0000256" key="11">
    <source>
        <dbReference type="RuleBase" id="RU003357"/>
    </source>
</evidence>
<dbReference type="Pfam" id="PF00593">
    <property type="entry name" value="TonB_dep_Rec_b-barrel"/>
    <property type="match status" value="1"/>
</dbReference>
<keyword evidence="8 15" id="KW-0675">Receptor</keyword>
<proteinExistence type="inferred from homology"/>
<evidence type="ECO:0000256" key="7">
    <source>
        <dbReference type="ARBA" id="ARBA00023136"/>
    </source>
</evidence>
<organism evidence="15 16">
    <name type="scientific">Flavisolibacter ginsenosidimutans</name>
    <dbReference type="NCBI Taxonomy" id="661481"/>
    <lineage>
        <taxon>Bacteria</taxon>
        <taxon>Pseudomonadati</taxon>
        <taxon>Bacteroidota</taxon>
        <taxon>Chitinophagia</taxon>
        <taxon>Chitinophagales</taxon>
        <taxon>Chitinophagaceae</taxon>
        <taxon>Flavisolibacter</taxon>
    </lineage>
</organism>
<evidence type="ECO:0000256" key="2">
    <source>
        <dbReference type="ARBA" id="ARBA00022448"/>
    </source>
</evidence>
<dbReference type="PANTHER" id="PTHR30069:SF29">
    <property type="entry name" value="HEMOGLOBIN AND HEMOGLOBIN-HAPTOGLOBIN-BINDING PROTEIN 1-RELATED"/>
    <property type="match status" value="1"/>
</dbReference>
<dbReference type="OrthoDB" id="9795928at2"/>
<keyword evidence="16" id="KW-1185">Reference proteome</keyword>
<dbReference type="InterPro" id="IPR012910">
    <property type="entry name" value="Plug_dom"/>
</dbReference>
<dbReference type="GO" id="GO:0009279">
    <property type="term" value="C:cell outer membrane"/>
    <property type="evidence" value="ECO:0007669"/>
    <property type="project" value="UniProtKB-SubCell"/>
</dbReference>
<dbReference type="Gene3D" id="2.170.130.10">
    <property type="entry name" value="TonB-dependent receptor, plug domain"/>
    <property type="match status" value="1"/>
</dbReference>
<dbReference type="Pfam" id="PF13715">
    <property type="entry name" value="CarbopepD_reg_2"/>
    <property type="match status" value="1"/>
</dbReference>
<dbReference type="GO" id="GO:0044718">
    <property type="term" value="P:siderophore transmembrane transport"/>
    <property type="evidence" value="ECO:0007669"/>
    <property type="project" value="TreeGrafter"/>
</dbReference>
<dbReference type="InterPro" id="IPR037066">
    <property type="entry name" value="Plug_dom_sf"/>
</dbReference>
<feature type="chain" id="PRO_5023086014" evidence="12">
    <location>
        <begin position="20"/>
        <end position="798"/>
    </location>
</feature>
<dbReference type="RefSeq" id="WP_146791128.1">
    <property type="nucleotide sequence ID" value="NZ_BAABIO010000003.1"/>
</dbReference>
<dbReference type="GO" id="GO:0015344">
    <property type="term" value="F:siderophore uptake transmembrane transporter activity"/>
    <property type="evidence" value="ECO:0007669"/>
    <property type="project" value="TreeGrafter"/>
</dbReference>
<evidence type="ECO:0000259" key="13">
    <source>
        <dbReference type="Pfam" id="PF00593"/>
    </source>
</evidence>
<feature type="domain" description="TonB-dependent receptor-like beta-barrel" evidence="13">
    <location>
        <begin position="370"/>
        <end position="751"/>
    </location>
</feature>
<keyword evidence="6 11" id="KW-0798">TonB box</keyword>
<evidence type="ECO:0000259" key="14">
    <source>
        <dbReference type="Pfam" id="PF07715"/>
    </source>
</evidence>
<evidence type="ECO:0000256" key="8">
    <source>
        <dbReference type="ARBA" id="ARBA00023170"/>
    </source>
</evidence>
<dbReference type="AlphaFoldDB" id="A0A5B8UPY9"/>
<evidence type="ECO:0000256" key="12">
    <source>
        <dbReference type="SAM" id="SignalP"/>
    </source>
</evidence>
<dbReference type="Gene3D" id="2.40.170.20">
    <property type="entry name" value="TonB-dependent receptor, beta-barrel domain"/>
    <property type="match status" value="1"/>
</dbReference>
<protein>
    <submittedName>
        <fullName evidence="15">TonB-dependent receptor</fullName>
    </submittedName>
</protein>
<accession>A0A5B8UPY9</accession>
<evidence type="ECO:0000313" key="15">
    <source>
        <dbReference type="EMBL" id="QEC58110.1"/>
    </source>
</evidence>
<dbReference type="PANTHER" id="PTHR30069">
    <property type="entry name" value="TONB-DEPENDENT OUTER MEMBRANE RECEPTOR"/>
    <property type="match status" value="1"/>
</dbReference>
<dbReference type="InterPro" id="IPR000531">
    <property type="entry name" value="Beta-barrel_TonB"/>
</dbReference>
<gene>
    <name evidence="15" type="ORF">FSB75_20095</name>
</gene>
<dbReference type="Proteomes" id="UP000321204">
    <property type="component" value="Chromosome"/>
</dbReference>
<feature type="domain" description="TonB-dependent receptor plug" evidence="14">
    <location>
        <begin position="121"/>
        <end position="225"/>
    </location>
</feature>
<keyword evidence="2 10" id="KW-0813">Transport</keyword>
<dbReference type="SUPFAM" id="SSF56935">
    <property type="entry name" value="Porins"/>
    <property type="match status" value="1"/>
</dbReference>
<comment type="similarity">
    <text evidence="10 11">Belongs to the TonB-dependent receptor family.</text>
</comment>
<evidence type="ECO:0000256" key="4">
    <source>
        <dbReference type="ARBA" id="ARBA00022692"/>
    </source>
</evidence>
<evidence type="ECO:0000256" key="3">
    <source>
        <dbReference type="ARBA" id="ARBA00022452"/>
    </source>
</evidence>
<keyword evidence="3 10" id="KW-1134">Transmembrane beta strand</keyword>
<evidence type="ECO:0000256" key="1">
    <source>
        <dbReference type="ARBA" id="ARBA00004571"/>
    </source>
</evidence>
<feature type="signal peptide" evidence="12">
    <location>
        <begin position="1"/>
        <end position="19"/>
    </location>
</feature>
<reference evidence="15 16" key="1">
    <citation type="journal article" date="2015" name="Int. J. Syst. Evol. Microbiol.">
        <title>Flavisolibacter ginsenosidimutans sp. nov., with ginsenoside-converting activity isolated from soil used for cultivating ginseng.</title>
        <authorList>
            <person name="Zhao Y."/>
            <person name="Liu Q."/>
            <person name="Kang M.S."/>
            <person name="Jin F."/>
            <person name="Yu H."/>
            <person name="Im W.T."/>
        </authorList>
    </citation>
    <scope>NUCLEOTIDE SEQUENCE [LARGE SCALE GENOMIC DNA]</scope>
    <source>
        <strain evidence="15 16">Gsoil 636</strain>
    </source>
</reference>
<keyword evidence="4 10" id="KW-0812">Transmembrane</keyword>
<evidence type="ECO:0000256" key="9">
    <source>
        <dbReference type="ARBA" id="ARBA00023237"/>
    </source>
</evidence>
<dbReference type="Pfam" id="PF07715">
    <property type="entry name" value="Plug"/>
    <property type="match status" value="1"/>
</dbReference>
<keyword evidence="7 10" id="KW-0472">Membrane</keyword>
<dbReference type="Gene3D" id="2.60.40.1120">
    <property type="entry name" value="Carboxypeptidase-like, regulatory domain"/>
    <property type="match status" value="1"/>
</dbReference>
<dbReference type="SUPFAM" id="SSF49464">
    <property type="entry name" value="Carboxypeptidase regulatory domain-like"/>
    <property type="match status" value="1"/>
</dbReference>
<keyword evidence="9 10" id="KW-0998">Cell outer membrane</keyword>
<dbReference type="InterPro" id="IPR036942">
    <property type="entry name" value="Beta-barrel_TonB_sf"/>
</dbReference>
<name>A0A5B8UPY9_9BACT</name>
<evidence type="ECO:0000256" key="6">
    <source>
        <dbReference type="ARBA" id="ARBA00023077"/>
    </source>
</evidence>
<evidence type="ECO:0000256" key="10">
    <source>
        <dbReference type="PROSITE-ProRule" id="PRU01360"/>
    </source>
</evidence>
<dbReference type="KEGG" id="fgg:FSB75_20095"/>
<evidence type="ECO:0000256" key="5">
    <source>
        <dbReference type="ARBA" id="ARBA00022729"/>
    </source>
</evidence>
<dbReference type="PROSITE" id="PS52016">
    <property type="entry name" value="TONB_DEPENDENT_REC_3"/>
    <property type="match status" value="1"/>
</dbReference>
<keyword evidence="5 12" id="KW-0732">Signal</keyword>
<comment type="subcellular location">
    <subcellularLocation>
        <location evidence="1 10">Cell outer membrane</location>
        <topology evidence="1 10">Multi-pass membrane protein</topology>
    </subcellularLocation>
</comment>
<dbReference type="InterPro" id="IPR008969">
    <property type="entry name" value="CarboxyPept-like_regulatory"/>
</dbReference>
<dbReference type="InterPro" id="IPR039426">
    <property type="entry name" value="TonB-dep_rcpt-like"/>
</dbReference>
<sequence>MQKLLLVIVAVCFVIVANAQPSKGFSLTGKITDAQTALPLAGASVSIDDSRSGAVANAQGEYTFKNIAGGHHIIEVSYSGFTTTVLHIDISANTTKDFALVPAIREQQGIIITGVAQATNARNSPVPVSILRKAEMLQIPSTNIVDMLSRQPGVSQISTGPAVSKPVIRGLSFNRVVVVNDGVRQEGQQWGEEHGVEIDELSVTRAEVLKGPASLMYGSDALGGVVNFITNTPIPDGLIRGSVLTNLQSNNNLAGINLNLAGNNHGFNWNVYGTSRSARDYRNRFDGRVLNSRFKEANFGGYVGLNKAWGYSHLIFSAFDQHLGLVEGRRDSATGAFLIYADSPLERISQSNDYESRTPVAPYQIVKHYKVVSDNSFNMGHSRLKVNLAYQDNLRREFADPEQPTTPNLFFDLKTLDYNLQFALPTKAEWQTTFGLGGMQQSNRNKAEETLIPEYDLFDVGSFVFTQKYFGKATVSGGLRYDYRAINSKTGMEANTIKFEAFQRKFYNVSASAGISYTPVQYFTFKANLARGFRAPTLTELASNGAHEGTIRYEYGSRDLASEKSFQVDGGIEADYTHFSFTLNAFYNRIKDFIFYRRLQTSSGADSLVTRGSETFQAFRYGQSNATLSGLEVVFDFHPHPLDWLHFENTFSYVRGRFDKPLDGSYNLPEIPHNRLISELRGNFLKKGKSLRNLYVMLEENIAFAQDKPFFGYNTETATPGYQLLNAGIGTDFVNRKGSTWASLHFAVNNIADKVYQDHLNRLKYTDVNNVTGREGVFNAGRNFSVKLNIPFTFSANK</sequence>
<evidence type="ECO:0000313" key="16">
    <source>
        <dbReference type="Proteomes" id="UP000321204"/>
    </source>
</evidence>
<dbReference type="EMBL" id="CP042433">
    <property type="protein sequence ID" value="QEC58110.1"/>
    <property type="molecule type" value="Genomic_DNA"/>
</dbReference>